<protein>
    <submittedName>
        <fullName evidence="1">Uncharacterized protein</fullName>
    </submittedName>
</protein>
<name>A0A411PCT6_9GAMM</name>
<dbReference type="Proteomes" id="UP000291106">
    <property type="component" value="Chromosome"/>
</dbReference>
<dbReference type="KEGG" id="smai:EXU30_00375"/>
<dbReference type="EMBL" id="CP036200">
    <property type="protein sequence ID" value="QBF81324.1"/>
    <property type="molecule type" value="Genomic_DNA"/>
</dbReference>
<keyword evidence="2" id="KW-1185">Reference proteome</keyword>
<dbReference type="OrthoDB" id="6272532at2"/>
<accession>A0A411PCT6</accession>
<gene>
    <name evidence="1" type="ORF">EXU30_00375</name>
</gene>
<evidence type="ECO:0000313" key="2">
    <source>
        <dbReference type="Proteomes" id="UP000291106"/>
    </source>
</evidence>
<dbReference type="RefSeq" id="WP_130597304.1">
    <property type="nucleotide sequence ID" value="NZ_CP036200.1"/>
</dbReference>
<dbReference type="AlphaFoldDB" id="A0A411PCT6"/>
<evidence type="ECO:0000313" key="1">
    <source>
        <dbReference type="EMBL" id="QBF81324.1"/>
    </source>
</evidence>
<proteinExistence type="predicted"/>
<sequence>MQIETRTSSVKRAGKQPDLQCDNCGKPSWYDDYDSLFITCNHCNGHLRKVTDEEPFVHLR</sequence>
<organism evidence="1 2">
    <name type="scientific">Shewanella maritima</name>
    <dbReference type="NCBI Taxonomy" id="2520507"/>
    <lineage>
        <taxon>Bacteria</taxon>
        <taxon>Pseudomonadati</taxon>
        <taxon>Pseudomonadota</taxon>
        <taxon>Gammaproteobacteria</taxon>
        <taxon>Alteromonadales</taxon>
        <taxon>Shewanellaceae</taxon>
        <taxon>Shewanella</taxon>
    </lineage>
</organism>
<reference evidence="1 2" key="1">
    <citation type="submission" date="2019-02" db="EMBL/GenBank/DDBJ databases">
        <title>Shewanella sp. D4-2 isolated from Dokdo Island.</title>
        <authorList>
            <person name="Baek K."/>
        </authorList>
    </citation>
    <scope>NUCLEOTIDE SEQUENCE [LARGE SCALE GENOMIC DNA]</scope>
    <source>
        <strain evidence="1 2">D4-2</strain>
    </source>
</reference>